<dbReference type="GO" id="GO:0005385">
    <property type="term" value="F:zinc ion transmembrane transporter activity"/>
    <property type="evidence" value="ECO:0007669"/>
    <property type="project" value="TreeGrafter"/>
</dbReference>
<accession>A0A132HQX8</accession>
<evidence type="ECO:0000256" key="6">
    <source>
        <dbReference type="ARBA" id="ARBA00022989"/>
    </source>
</evidence>
<evidence type="ECO:0000256" key="2">
    <source>
        <dbReference type="ARBA" id="ARBA00008873"/>
    </source>
</evidence>
<dbReference type="Proteomes" id="UP000253772">
    <property type="component" value="Chromosome c2"/>
</dbReference>
<evidence type="ECO:0000313" key="12">
    <source>
        <dbReference type="Proteomes" id="UP000253772"/>
    </source>
</evidence>
<comment type="similarity">
    <text evidence="2">Belongs to the cation diffusion facilitator (CDF) transporter (TC 2.A.4) family. SLC30A subfamily.</text>
</comment>
<protein>
    <submittedName>
        <fullName evidence="11">Cation transporter</fullName>
    </submittedName>
</protein>
<dbReference type="SUPFAM" id="SSF161111">
    <property type="entry name" value="Cation efflux protein transmembrane domain-like"/>
    <property type="match status" value="1"/>
</dbReference>
<evidence type="ECO:0000256" key="5">
    <source>
        <dbReference type="ARBA" id="ARBA00022906"/>
    </source>
</evidence>
<dbReference type="PANTHER" id="PTHR11562">
    <property type="entry name" value="CATION EFFLUX PROTEIN/ ZINC TRANSPORTER"/>
    <property type="match status" value="1"/>
</dbReference>
<feature type="domain" description="Cation efflux protein cytoplasmic" evidence="10">
    <location>
        <begin position="212"/>
        <end position="286"/>
    </location>
</feature>
<feature type="domain" description="Cation efflux protein transmembrane" evidence="9">
    <location>
        <begin position="17"/>
        <end position="208"/>
    </location>
</feature>
<dbReference type="RefSeq" id="WP_004635344.1">
    <property type="nucleotide sequence ID" value="NZ_CP026544.1"/>
</dbReference>
<sequence>MGAGHSHDHPGGNERSLKIALALTGTFLIAEVVGGVMTKSLALISDAAHMLTDTVALAIALAAIAIAKRPADKKRTFGYYRFEILAAAFNALLLFGVAIYILYEAYLRLKSPPQIESTGMFVVAVLGLIINLISMRMLSSGQSSSLNVKGAYLEVWSDLLGSVGVIAGAIIIRFTGWAWVDSAIAVLIGLWVLPRTWILLKSSLNVLLEGVPDDVDLAEVEKQILATPGVKSFHDLHIWALTSGKASLTVHVVNDTAVNPEMEVLPELKQMLADKFDITHVTIQFELAPCEQADAAQHFNASPALVGSKSLAAGGN</sequence>
<dbReference type="OMA" id="RTWGWAR"/>
<keyword evidence="5" id="KW-0862">Zinc</keyword>
<dbReference type="EMBL" id="CP037901">
    <property type="protein sequence ID" value="QBP12590.1"/>
    <property type="molecule type" value="Genomic_DNA"/>
</dbReference>
<dbReference type="InterPro" id="IPR050681">
    <property type="entry name" value="CDF/SLC30A"/>
</dbReference>
<dbReference type="Pfam" id="PF01545">
    <property type="entry name" value="Cation_efflux"/>
    <property type="match status" value="1"/>
</dbReference>
<dbReference type="SUPFAM" id="SSF160240">
    <property type="entry name" value="Cation efflux protein cytoplasmic domain-like"/>
    <property type="match status" value="1"/>
</dbReference>
<dbReference type="OrthoDB" id="9809646at2"/>
<keyword evidence="6" id="KW-1133">Transmembrane helix</keyword>
<dbReference type="PANTHER" id="PTHR11562:SF17">
    <property type="entry name" value="RE54080P-RELATED"/>
    <property type="match status" value="1"/>
</dbReference>
<dbReference type="NCBIfam" id="TIGR01297">
    <property type="entry name" value="CDF"/>
    <property type="match status" value="1"/>
</dbReference>
<keyword evidence="8" id="KW-0472">Membrane</keyword>
<evidence type="ECO:0000256" key="7">
    <source>
        <dbReference type="ARBA" id="ARBA00023065"/>
    </source>
</evidence>
<dbReference type="Pfam" id="PF16916">
    <property type="entry name" value="ZT_dimer"/>
    <property type="match status" value="1"/>
</dbReference>
<gene>
    <name evidence="11" type="ORF">DDF84_023100</name>
</gene>
<reference evidence="11 12" key="1">
    <citation type="submission" date="2019-03" db="EMBL/GenBank/DDBJ databases">
        <title>Comparative insights into the high quality Complete genome sequence of highly metal resistant Cupriavidus metallidurans strain BS1 isolated from a gold-copper mine.</title>
        <authorList>
            <person name="Mazhar H.S."/>
            <person name="Rensing C."/>
        </authorList>
    </citation>
    <scope>NUCLEOTIDE SEQUENCE [LARGE SCALE GENOMIC DNA]</scope>
    <source>
        <strain evidence="11 12">BS1</strain>
    </source>
</reference>
<keyword evidence="3" id="KW-0813">Transport</keyword>
<dbReference type="Gene3D" id="1.20.1510.10">
    <property type="entry name" value="Cation efflux protein transmembrane domain"/>
    <property type="match status" value="1"/>
</dbReference>
<dbReference type="SMR" id="A0A132HQX8"/>
<keyword evidence="4" id="KW-0812">Transmembrane</keyword>
<dbReference type="InterPro" id="IPR058533">
    <property type="entry name" value="Cation_efflux_TM"/>
</dbReference>
<evidence type="ECO:0000259" key="10">
    <source>
        <dbReference type="Pfam" id="PF16916"/>
    </source>
</evidence>
<dbReference type="GO" id="GO:0005886">
    <property type="term" value="C:plasma membrane"/>
    <property type="evidence" value="ECO:0007669"/>
    <property type="project" value="TreeGrafter"/>
</dbReference>
<organism evidence="11 12">
    <name type="scientific">Cupriavidus metallidurans</name>
    <dbReference type="NCBI Taxonomy" id="119219"/>
    <lineage>
        <taxon>Bacteria</taxon>
        <taxon>Pseudomonadati</taxon>
        <taxon>Pseudomonadota</taxon>
        <taxon>Betaproteobacteria</taxon>
        <taxon>Burkholderiales</taxon>
        <taxon>Burkholderiaceae</taxon>
        <taxon>Cupriavidus</taxon>
    </lineage>
</organism>
<evidence type="ECO:0000259" key="9">
    <source>
        <dbReference type="Pfam" id="PF01545"/>
    </source>
</evidence>
<dbReference type="InterPro" id="IPR036837">
    <property type="entry name" value="Cation_efflux_CTD_sf"/>
</dbReference>
<keyword evidence="7" id="KW-0406">Ion transport</keyword>
<dbReference type="AlphaFoldDB" id="A0A132HQX8"/>
<comment type="subcellular location">
    <subcellularLocation>
        <location evidence="1">Membrane</location>
        <topology evidence="1">Multi-pass membrane protein</topology>
    </subcellularLocation>
</comment>
<evidence type="ECO:0000256" key="1">
    <source>
        <dbReference type="ARBA" id="ARBA00004141"/>
    </source>
</evidence>
<dbReference type="InterPro" id="IPR002524">
    <property type="entry name" value="Cation_efflux"/>
</dbReference>
<evidence type="ECO:0000313" key="11">
    <source>
        <dbReference type="EMBL" id="QBP12590.1"/>
    </source>
</evidence>
<dbReference type="InterPro" id="IPR027470">
    <property type="entry name" value="Cation_efflux_CTD"/>
</dbReference>
<dbReference type="GeneID" id="60820443"/>
<name>A0A132HQX8_9BURK</name>
<keyword evidence="5" id="KW-0864">Zinc transport</keyword>
<proteinExistence type="inferred from homology"/>
<dbReference type="InterPro" id="IPR027469">
    <property type="entry name" value="Cation_efflux_TMD_sf"/>
</dbReference>
<evidence type="ECO:0000256" key="3">
    <source>
        <dbReference type="ARBA" id="ARBA00022448"/>
    </source>
</evidence>
<evidence type="ECO:0000256" key="4">
    <source>
        <dbReference type="ARBA" id="ARBA00022692"/>
    </source>
</evidence>
<evidence type="ECO:0000256" key="8">
    <source>
        <dbReference type="ARBA" id="ARBA00023136"/>
    </source>
</evidence>